<evidence type="ECO:0000313" key="6">
    <source>
        <dbReference type="EMBL" id="GAA1179498.1"/>
    </source>
</evidence>
<dbReference type="InterPro" id="IPR036388">
    <property type="entry name" value="WH-like_DNA-bd_sf"/>
</dbReference>
<dbReference type="PROSITE" id="PS50110">
    <property type="entry name" value="RESPONSE_REGULATORY"/>
    <property type="match status" value="1"/>
</dbReference>
<proteinExistence type="predicted"/>
<protein>
    <submittedName>
        <fullName evidence="6">Response regulator transcription factor</fullName>
    </submittedName>
</protein>
<dbReference type="SUPFAM" id="SSF46894">
    <property type="entry name" value="C-terminal effector domain of the bipartite response regulators"/>
    <property type="match status" value="1"/>
</dbReference>
<accession>A0ABN1V0Y2</accession>
<dbReference type="PANTHER" id="PTHR43214">
    <property type="entry name" value="TWO-COMPONENT RESPONSE REGULATOR"/>
    <property type="match status" value="1"/>
</dbReference>
<dbReference type="Gene3D" id="1.10.10.10">
    <property type="entry name" value="Winged helix-like DNA-binding domain superfamily/Winged helix DNA-binding domain"/>
    <property type="match status" value="1"/>
</dbReference>
<dbReference type="SUPFAM" id="SSF52172">
    <property type="entry name" value="CheY-like"/>
    <property type="match status" value="1"/>
</dbReference>
<dbReference type="PANTHER" id="PTHR43214:SF42">
    <property type="entry name" value="TRANSCRIPTIONAL REGULATORY PROTEIN DESR"/>
    <property type="match status" value="1"/>
</dbReference>
<dbReference type="EMBL" id="BAAAKV010000036">
    <property type="protein sequence ID" value="GAA1179498.1"/>
    <property type="molecule type" value="Genomic_DNA"/>
</dbReference>
<feature type="modified residue" description="4-aspartylphosphate" evidence="2">
    <location>
        <position position="99"/>
    </location>
</feature>
<dbReference type="SMART" id="SM00448">
    <property type="entry name" value="REC"/>
    <property type="match status" value="1"/>
</dbReference>
<evidence type="ECO:0000256" key="1">
    <source>
        <dbReference type="ARBA" id="ARBA00023125"/>
    </source>
</evidence>
<evidence type="ECO:0000313" key="7">
    <source>
        <dbReference type="Proteomes" id="UP001501371"/>
    </source>
</evidence>
<dbReference type="CDD" id="cd06170">
    <property type="entry name" value="LuxR_C_like"/>
    <property type="match status" value="1"/>
</dbReference>
<dbReference type="Proteomes" id="UP001501371">
    <property type="component" value="Unassembled WGS sequence"/>
</dbReference>
<organism evidence="6 7">
    <name type="scientific">Streptomyces hebeiensis</name>
    <dbReference type="NCBI Taxonomy" id="229486"/>
    <lineage>
        <taxon>Bacteria</taxon>
        <taxon>Bacillati</taxon>
        <taxon>Actinomycetota</taxon>
        <taxon>Actinomycetes</taxon>
        <taxon>Kitasatosporales</taxon>
        <taxon>Streptomycetaceae</taxon>
        <taxon>Streptomyces</taxon>
    </lineage>
</organism>
<dbReference type="PROSITE" id="PS50043">
    <property type="entry name" value="HTH_LUXR_2"/>
    <property type="match status" value="1"/>
</dbReference>
<keyword evidence="7" id="KW-1185">Reference proteome</keyword>
<dbReference type="Pfam" id="PF00072">
    <property type="entry name" value="Response_reg"/>
    <property type="match status" value="1"/>
</dbReference>
<evidence type="ECO:0000259" key="5">
    <source>
        <dbReference type="PROSITE" id="PS50110"/>
    </source>
</evidence>
<evidence type="ECO:0000256" key="2">
    <source>
        <dbReference type="PROSITE-ProRule" id="PRU00169"/>
    </source>
</evidence>
<dbReference type="SMART" id="SM00421">
    <property type="entry name" value="HTH_LUXR"/>
    <property type="match status" value="1"/>
</dbReference>
<evidence type="ECO:0000259" key="4">
    <source>
        <dbReference type="PROSITE" id="PS50043"/>
    </source>
</evidence>
<dbReference type="InterPro" id="IPR016032">
    <property type="entry name" value="Sig_transdc_resp-reg_C-effctor"/>
</dbReference>
<dbReference type="Pfam" id="PF00196">
    <property type="entry name" value="GerE"/>
    <property type="match status" value="1"/>
</dbReference>
<dbReference type="Gene3D" id="3.40.50.2300">
    <property type="match status" value="1"/>
</dbReference>
<dbReference type="InterPro" id="IPR001789">
    <property type="entry name" value="Sig_transdc_resp-reg_receiver"/>
</dbReference>
<feature type="domain" description="Response regulatory" evidence="5">
    <location>
        <begin position="48"/>
        <end position="164"/>
    </location>
</feature>
<dbReference type="InterPro" id="IPR011006">
    <property type="entry name" value="CheY-like_superfamily"/>
</dbReference>
<evidence type="ECO:0000256" key="3">
    <source>
        <dbReference type="SAM" id="MobiDB-lite"/>
    </source>
</evidence>
<dbReference type="InterPro" id="IPR039420">
    <property type="entry name" value="WalR-like"/>
</dbReference>
<comment type="caution">
    <text evidence="6">The sequence shown here is derived from an EMBL/GenBank/DDBJ whole genome shotgun (WGS) entry which is preliminary data.</text>
</comment>
<dbReference type="InterPro" id="IPR000792">
    <property type="entry name" value="Tscrpt_reg_LuxR_C"/>
</dbReference>
<reference evidence="6 7" key="1">
    <citation type="journal article" date="2019" name="Int. J. Syst. Evol. Microbiol.">
        <title>The Global Catalogue of Microorganisms (GCM) 10K type strain sequencing project: providing services to taxonomists for standard genome sequencing and annotation.</title>
        <authorList>
            <consortium name="The Broad Institute Genomics Platform"/>
            <consortium name="The Broad Institute Genome Sequencing Center for Infectious Disease"/>
            <person name="Wu L."/>
            <person name="Ma J."/>
        </authorList>
    </citation>
    <scope>NUCLEOTIDE SEQUENCE [LARGE SCALE GENOMIC DNA]</scope>
    <source>
        <strain evidence="6 7">JCM 12696</strain>
    </source>
</reference>
<feature type="region of interest" description="Disordered" evidence="3">
    <location>
        <begin position="1"/>
        <end position="46"/>
    </location>
</feature>
<sequence length="246" mass="25153">MTSAPVPEPESVSASDSGPAAVPVSVAVPGTGAAPEPAPAPGTTPPVRVLLADDEHLIRGALAALLALEDDLVVVAEAGSGPEALAMARAHRPDVAVLDLQMPGADGVKVATSLRTELPGCRTMIVTSHGRPGHLKRALAAGVRGFVPKTVSARQLAEIIRTVHAGNRYVDPELAADAISAGDSPLTAREAEVLELAADGAPIAEIAERASLSPGTVRNYLSSAATKLGAENRHTAVRLARRRGWV</sequence>
<gene>
    <name evidence="6" type="ORF">GCM10009654_40950</name>
</gene>
<dbReference type="PRINTS" id="PR00038">
    <property type="entry name" value="HTHLUXR"/>
</dbReference>
<feature type="domain" description="HTH luxR-type" evidence="4">
    <location>
        <begin position="179"/>
        <end position="244"/>
    </location>
</feature>
<dbReference type="RefSeq" id="WP_344278582.1">
    <property type="nucleotide sequence ID" value="NZ_BAAAKV010000036.1"/>
</dbReference>
<name>A0ABN1V0Y2_9ACTN</name>
<feature type="compositionally biased region" description="Low complexity" evidence="3">
    <location>
        <begin position="11"/>
        <end position="35"/>
    </location>
</feature>
<keyword evidence="1" id="KW-0238">DNA-binding</keyword>
<keyword evidence="2" id="KW-0597">Phosphoprotein</keyword>